<evidence type="ECO:0000313" key="3">
    <source>
        <dbReference type="Proteomes" id="UP000190961"/>
    </source>
</evidence>
<dbReference type="Proteomes" id="UP000190961">
    <property type="component" value="Unassembled WGS sequence"/>
</dbReference>
<keyword evidence="3" id="KW-1185">Reference proteome</keyword>
<dbReference type="AlphaFoldDB" id="A0A1T5MNJ2"/>
<keyword evidence="1" id="KW-0732">Signal</keyword>
<organism evidence="2 3">
    <name type="scientific">Ohtaekwangia koreensis</name>
    <dbReference type="NCBI Taxonomy" id="688867"/>
    <lineage>
        <taxon>Bacteria</taxon>
        <taxon>Pseudomonadati</taxon>
        <taxon>Bacteroidota</taxon>
        <taxon>Cytophagia</taxon>
        <taxon>Cytophagales</taxon>
        <taxon>Fulvivirgaceae</taxon>
        <taxon>Ohtaekwangia</taxon>
    </lineage>
</organism>
<feature type="signal peptide" evidence="1">
    <location>
        <begin position="1"/>
        <end position="20"/>
    </location>
</feature>
<gene>
    <name evidence="2" type="ORF">SAMN05660236_5925</name>
</gene>
<evidence type="ECO:0000313" key="2">
    <source>
        <dbReference type="EMBL" id="SKC89752.1"/>
    </source>
</evidence>
<accession>A0A1T5MNJ2</accession>
<name>A0A1T5MNJ2_9BACT</name>
<sequence length="155" mass="18068">MNRIVVTLSITLLYCVNVLAQDGSDIVYCKINKLKSSDIGKEALLDFYRRSFRGIYIDTVTINIQNKPVKLIEHREDNGFNNWFNMQYLESVELIDGMRIKVTKSKITAITSDSIQVDNYIQYYSASNTLIESRSSIEPYRFKKRMINEILIHLE</sequence>
<evidence type="ECO:0000256" key="1">
    <source>
        <dbReference type="SAM" id="SignalP"/>
    </source>
</evidence>
<dbReference type="RefSeq" id="WP_079690406.1">
    <property type="nucleotide sequence ID" value="NZ_FUZU01000005.1"/>
</dbReference>
<dbReference type="EMBL" id="FUZU01000005">
    <property type="protein sequence ID" value="SKC89752.1"/>
    <property type="molecule type" value="Genomic_DNA"/>
</dbReference>
<dbReference type="STRING" id="688867.SAMN05660236_5925"/>
<proteinExistence type="predicted"/>
<dbReference type="OrthoDB" id="980308at2"/>
<reference evidence="2 3" key="1">
    <citation type="submission" date="2017-02" db="EMBL/GenBank/DDBJ databases">
        <authorList>
            <person name="Peterson S.W."/>
        </authorList>
    </citation>
    <scope>NUCLEOTIDE SEQUENCE [LARGE SCALE GENOMIC DNA]</scope>
    <source>
        <strain evidence="2 3">DSM 25262</strain>
    </source>
</reference>
<protein>
    <submittedName>
        <fullName evidence="2">Uncharacterized protein</fullName>
    </submittedName>
</protein>
<feature type="chain" id="PRO_5013024562" evidence="1">
    <location>
        <begin position="21"/>
        <end position="155"/>
    </location>
</feature>